<name>A0AAU7JKQ0_9HYPH</name>
<evidence type="ECO:0000256" key="2">
    <source>
        <dbReference type="ARBA" id="ARBA00005992"/>
    </source>
</evidence>
<dbReference type="GO" id="GO:0008360">
    <property type="term" value="P:regulation of cell shape"/>
    <property type="evidence" value="ECO:0007669"/>
    <property type="project" value="UniProtKB-UniRule"/>
</dbReference>
<evidence type="ECO:0000256" key="4">
    <source>
        <dbReference type="ARBA" id="ARBA00022679"/>
    </source>
</evidence>
<dbReference type="PROSITE" id="PS51318">
    <property type="entry name" value="TAT"/>
    <property type="match status" value="1"/>
</dbReference>
<dbReference type="GO" id="GO:0071972">
    <property type="term" value="F:peptidoglycan L,D-transpeptidase activity"/>
    <property type="evidence" value="ECO:0007669"/>
    <property type="project" value="TreeGrafter"/>
</dbReference>
<dbReference type="InterPro" id="IPR006311">
    <property type="entry name" value="TAT_signal"/>
</dbReference>
<comment type="caution">
    <text evidence="9">Lacks conserved residue(s) required for the propagation of feature annotation.</text>
</comment>
<comment type="pathway">
    <text evidence="1 9">Cell wall biogenesis; peptidoglycan biosynthesis.</text>
</comment>
<dbReference type="GO" id="GO:0016757">
    <property type="term" value="F:glycosyltransferase activity"/>
    <property type="evidence" value="ECO:0007669"/>
    <property type="project" value="UniProtKB-KW"/>
</dbReference>
<dbReference type="PANTHER" id="PTHR30582">
    <property type="entry name" value="L,D-TRANSPEPTIDASE"/>
    <property type="match status" value="1"/>
</dbReference>
<evidence type="ECO:0000313" key="11">
    <source>
        <dbReference type="EMBL" id="XBO40890.1"/>
    </source>
</evidence>
<gene>
    <name evidence="11" type="ORF">ABEG18_09080</name>
</gene>
<dbReference type="PROSITE" id="PS52029">
    <property type="entry name" value="LD_TPASE"/>
    <property type="match status" value="1"/>
</dbReference>
<dbReference type="CDD" id="cd16913">
    <property type="entry name" value="YkuD_like"/>
    <property type="match status" value="1"/>
</dbReference>
<dbReference type="SUPFAM" id="SSF141523">
    <property type="entry name" value="L,D-transpeptidase catalytic domain-like"/>
    <property type="match status" value="1"/>
</dbReference>
<protein>
    <submittedName>
        <fullName evidence="11">L,D-transpeptidase</fullName>
        <ecNumber evidence="11">2.3.2.-</ecNumber>
    </submittedName>
</protein>
<keyword evidence="8 9" id="KW-0961">Cell wall biogenesis/degradation</keyword>
<keyword evidence="5" id="KW-0378">Hydrolase</keyword>
<dbReference type="GO" id="GO:0018104">
    <property type="term" value="P:peptidoglycan-protein cross-linking"/>
    <property type="evidence" value="ECO:0007669"/>
    <property type="project" value="TreeGrafter"/>
</dbReference>
<evidence type="ECO:0000256" key="6">
    <source>
        <dbReference type="ARBA" id="ARBA00022960"/>
    </source>
</evidence>
<dbReference type="Gene3D" id="2.40.440.10">
    <property type="entry name" value="L,D-transpeptidase catalytic domain-like"/>
    <property type="match status" value="1"/>
</dbReference>
<comment type="similarity">
    <text evidence="2">Belongs to the YkuD family.</text>
</comment>
<keyword evidence="6 9" id="KW-0133">Cell shape</keyword>
<keyword evidence="11" id="KW-0012">Acyltransferase</keyword>
<evidence type="ECO:0000256" key="9">
    <source>
        <dbReference type="PROSITE-ProRule" id="PRU01373"/>
    </source>
</evidence>
<dbReference type="EMBL" id="CP157484">
    <property type="protein sequence ID" value="XBO40890.1"/>
    <property type="molecule type" value="Genomic_DNA"/>
</dbReference>
<dbReference type="GO" id="GO:0005576">
    <property type="term" value="C:extracellular region"/>
    <property type="evidence" value="ECO:0007669"/>
    <property type="project" value="TreeGrafter"/>
</dbReference>
<organism evidence="11">
    <name type="scientific">Alsobacter sp. KACC 23698</name>
    <dbReference type="NCBI Taxonomy" id="3149229"/>
    <lineage>
        <taxon>Bacteria</taxon>
        <taxon>Pseudomonadati</taxon>
        <taxon>Pseudomonadota</taxon>
        <taxon>Alphaproteobacteria</taxon>
        <taxon>Hyphomicrobiales</taxon>
        <taxon>Alsobacteraceae</taxon>
        <taxon>Alsobacter</taxon>
    </lineage>
</organism>
<evidence type="ECO:0000256" key="1">
    <source>
        <dbReference type="ARBA" id="ARBA00004752"/>
    </source>
</evidence>
<dbReference type="RefSeq" id="WP_406857746.1">
    <property type="nucleotide sequence ID" value="NZ_CP157484.1"/>
</dbReference>
<dbReference type="GO" id="GO:0071555">
    <property type="term" value="P:cell wall organization"/>
    <property type="evidence" value="ECO:0007669"/>
    <property type="project" value="UniProtKB-UniRule"/>
</dbReference>
<dbReference type="PANTHER" id="PTHR30582:SF24">
    <property type="entry name" value="L,D-TRANSPEPTIDASE ERFK_SRFK-RELATED"/>
    <property type="match status" value="1"/>
</dbReference>
<keyword evidence="4 11" id="KW-0808">Transferase</keyword>
<evidence type="ECO:0000256" key="7">
    <source>
        <dbReference type="ARBA" id="ARBA00022984"/>
    </source>
</evidence>
<evidence type="ECO:0000256" key="3">
    <source>
        <dbReference type="ARBA" id="ARBA00022676"/>
    </source>
</evidence>
<dbReference type="InterPro" id="IPR005490">
    <property type="entry name" value="LD_TPept_cat_dom"/>
</dbReference>
<feature type="domain" description="L,D-TPase catalytic" evidence="10">
    <location>
        <begin position="98"/>
        <end position="234"/>
    </location>
</feature>
<dbReference type="InterPro" id="IPR038063">
    <property type="entry name" value="Transpep_catalytic_dom"/>
</dbReference>
<evidence type="ECO:0000256" key="5">
    <source>
        <dbReference type="ARBA" id="ARBA00022801"/>
    </source>
</evidence>
<keyword evidence="3" id="KW-0328">Glycosyltransferase</keyword>
<keyword evidence="7 9" id="KW-0573">Peptidoglycan synthesis</keyword>
<evidence type="ECO:0000259" key="10">
    <source>
        <dbReference type="PROSITE" id="PS52029"/>
    </source>
</evidence>
<sequence length="236" mass="25600">MMTDQRIADAGEKAEVASRELSSGRLDRRSFLFGSAVSLGALGLAGCATSDGLSRTEASLLYGPVADPKFPIPAVDVSKIDPKYFRRTVRYASKEAPGTIIVDPGNYYVYRIEGDGNATRYGANVGREGFLWSGDAYVGRKAEWPTWTPPKEMIQRQPEARKYAGGMPGGLENPLGARTLYLYQNGKYTLYTIYSTSDPESIGSGVTSGCTGLLTQDMIDLYTRTPVKTKVVVLPA</sequence>
<reference evidence="11" key="1">
    <citation type="submission" date="2024-05" db="EMBL/GenBank/DDBJ databases">
        <authorList>
            <person name="Kim S."/>
            <person name="Heo J."/>
            <person name="Choi H."/>
            <person name="Choi Y."/>
            <person name="Kwon S.-W."/>
            <person name="Kim Y."/>
        </authorList>
    </citation>
    <scope>NUCLEOTIDE SEQUENCE</scope>
    <source>
        <strain evidence="11">KACC 23698</strain>
    </source>
</reference>
<dbReference type="EC" id="2.3.2.-" evidence="11"/>
<evidence type="ECO:0000256" key="8">
    <source>
        <dbReference type="ARBA" id="ARBA00023316"/>
    </source>
</evidence>
<dbReference type="InterPro" id="IPR050979">
    <property type="entry name" value="LD-transpeptidase"/>
</dbReference>
<dbReference type="AlphaFoldDB" id="A0AAU7JKQ0"/>
<proteinExistence type="inferred from homology"/>
<dbReference type="Pfam" id="PF03734">
    <property type="entry name" value="YkuD"/>
    <property type="match status" value="1"/>
</dbReference>
<accession>A0AAU7JKQ0</accession>
<dbReference type="GO" id="GO:0016746">
    <property type="term" value="F:acyltransferase activity"/>
    <property type="evidence" value="ECO:0007669"/>
    <property type="project" value="UniProtKB-KW"/>
</dbReference>